<dbReference type="GO" id="GO:0006260">
    <property type="term" value="P:DNA replication"/>
    <property type="evidence" value="ECO:0007669"/>
    <property type="project" value="UniProtKB-UniRule"/>
</dbReference>
<reference evidence="5 6" key="1">
    <citation type="submission" date="2016-07" db="EMBL/GenBank/DDBJ databases">
        <title>Acinetobacter sp. ANC 4603.</title>
        <authorList>
            <person name="Radolfova-Krizova L."/>
            <person name="Nemec A."/>
        </authorList>
    </citation>
    <scope>NUCLEOTIDE SEQUENCE [LARGE SCALE GENOMIC DNA]</scope>
    <source>
        <strain evidence="5 6">ANC 4603</strain>
    </source>
</reference>
<dbReference type="PANTHER" id="PTHR10302">
    <property type="entry name" value="SINGLE-STRANDED DNA-BINDING PROTEIN"/>
    <property type="match status" value="1"/>
</dbReference>
<evidence type="ECO:0000313" key="5">
    <source>
        <dbReference type="EMBL" id="ODA14560.1"/>
    </source>
</evidence>
<comment type="caution">
    <text evidence="2">Lacks conserved residue(s) required for the propagation of feature annotation.</text>
</comment>
<gene>
    <name evidence="5" type="ORF">BBP83_01805</name>
</gene>
<dbReference type="CDD" id="cd04496">
    <property type="entry name" value="SSB_OBF"/>
    <property type="match status" value="1"/>
</dbReference>
<feature type="region of interest" description="Disordered" evidence="4">
    <location>
        <begin position="110"/>
        <end position="204"/>
    </location>
</feature>
<comment type="function">
    <text evidence="2">Plays an important role in DNA replication, recombination and repair. Binds to ssDNA and to an array of partner proteins to recruit them to their sites of action during DNA metabolism.</text>
</comment>
<feature type="short sequence motif" description="Important for interaction with partner proteins" evidence="2">
    <location>
        <begin position="199"/>
        <end position="204"/>
    </location>
</feature>
<dbReference type="InterPro" id="IPR012340">
    <property type="entry name" value="NA-bd_OB-fold"/>
</dbReference>
<feature type="compositionally biased region" description="Low complexity" evidence="4">
    <location>
        <begin position="157"/>
        <end position="196"/>
    </location>
</feature>
<evidence type="ECO:0000256" key="2">
    <source>
        <dbReference type="HAMAP-Rule" id="MF_00984"/>
    </source>
</evidence>
<proteinExistence type="inferred from homology"/>
<dbReference type="RefSeq" id="WP_068885699.1">
    <property type="nucleotide sequence ID" value="NZ_CBCRUU010000011.1"/>
</dbReference>
<name>A0A1C3D0R5_9GAMM</name>
<organism evidence="5 6">
    <name type="scientific">Acinetobacter celticus</name>
    <dbReference type="NCBI Taxonomy" id="1891224"/>
    <lineage>
        <taxon>Bacteria</taxon>
        <taxon>Pseudomonadati</taxon>
        <taxon>Pseudomonadota</taxon>
        <taxon>Gammaproteobacteria</taxon>
        <taxon>Moraxellales</taxon>
        <taxon>Moraxellaceae</taxon>
        <taxon>Acinetobacter</taxon>
    </lineage>
</organism>
<dbReference type="Pfam" id="PF00436">
    <property type="entry name" value="SSB"/>
    <property type="match status" value="1"/>
</dbReference>
<dbReference type="SUPFAM" id="SSF50249">
    <property type="entry name" value="Nucleic acid-binding proteins"/>
    <property type="match status" value="1"/>
</dbReference>
<keyword evidence="2" id="KW-0235">DNA replication</keyword>
<keyword evidence="2" id="KW-0233">DNA recombination</keyword>
<protein>
    <recommendedName>
        <fullName evidence="2 3">Single-stranded DNA-binding protein</fullName>
        <shortName evidence="2">SSB</shortName>
    </recommendedName>
</protein>
<dbReference type="GO" id="GO:0006281">
    <property type="term" value="P:DNA repair"/>
    <property type="evidence" value="ECO:0007669"/>
    <property type="project" value="UniProtKB-UniRule"/>
</dbReference>
<dbReference type="AlphaFoldDB" id="A0A1C3D0R5"/>
<dbReference type="Gene3D" id="2.40.50.140">
    <property type="entry name" value="Nucleic acid-binding proteins"/>
    <property type="match status" value="1"/>
</dbReference>
<dbReference type="OrthoDB" id="9809878at2"/>
<dbReference type="HAMAP" id="MF_00984">
    <property type="entry name" value="SSB"/>
    <property type="match status" value="1"/>
</dbReference>
<dbReference type="EMBL" id="MBDL01000001">
    <property type="protein sequence ID" value="ODA14560.1"/>
    <property type="molecule type" value="Genomic_DNA"/>
</dbReference>
<evidence type="ECO:0000256" key="4">
    <source>
        <dbReference type="SAM" id="MobiDB-lite"/>
    </source>
</evidence>
<sequence>MRGVNKVILVGTLGKDPETKTFANGGSLTQFSIATSDSWTDKSTGERKEQTEWHRIVLHNRLGEIAQQYLRKGSKVYIEGSLRTRQWTDQNGQERYTTEIRGEQMQMLDSNNRSQGEQQGQGFEQPRFNNNQQGGYNNNQQSGYGNQGANNQGGYGNSNQASNNQANSNQGNGYANNNPSGFAPKAPAAPVAPAPSDLDDDLPF</sequence>
<dbReference type="PANTHER" id="PTHR10302:SF27">
    <property type="entry name" value="SINGLE-STRANDED DNA-BINDING PROTEIN"/>
    <property type="match status" value="1"/>
</dbReference>
<dbReference type="NCBIfam" id="TIGR00621">
    <property type="entry name" value="ssb"/>
    <property type="match status" value="1"/>
</dbReference>
<keyword evidence="2" id="KW-0227">DNA damage</keyword>
<dbReference type="PROSITE" id="PS50935">
    <property type="entry name" value="SSB"/>
    <property type="match status" value="1"/>
</dbReference>
<keyword evidence="1 2" id="KW-0238">DNA-binding</keyword>
<accession>A0A1C3D0R5</accession>
<comment type="subunit">
    <text evidence="2">Homotetramer.</text>
</comment>
<keyword evidence="2" id="KW-0234">DNA repair</keyword>
<dbReference type="GO" id="GO:0006310">
    <property type="term" value="P:DNA recombination"/>
    <property type="evidence" value="ECO:0007669"/>
    <property type="project" value="UniProtKB-UniRule"/>
</dbReference>
<dbReference type="InterPro" id="IPR011344">
    <property type="entry name" value="ssDNA-bd"/>
</dbReference>
<dbReference type="InterPro" id="IPR000424">
    <property type="entry name" value="Primosome_PriB/ssb"/>
</dbReference>
<dbReference type="Proteomes" id="UP000186553">
    <property type="component" value="Unassembled WGS sequence"/>
</dbReference>
<evidence type="ECO:0000256" key="3">
    <source>
        <dbReference type="RuleBase" id="RU000524"/>
    </source>
</evidence>
<evidence type="ECO:0000313" key="6">
    <source>
        <dbReference type="Proteomes" id="UP000186553"/>
    </source>
</evidence>
<dbReference type="STRING" id="1891224.BBP83_01805"/>
<dbReference type="GO" id="GO:0003697">
    <property type="term" value="F:single-stranded DNA binding"/>
    <property type="evidence" value="ECO:0007669"/>
    <property type="project" value="UniProtKB-UniRule"/>
</dbReference>
<evidence type="ECO:0000256" key="1">
    <source>
        <dbReference type="ARBA" id="ARBA00023125"/>
    </source>
</evidence>
<feature type="compositionally biased region" description="Low complexity" evidence="4">
    <location>
        <begin position="115"/>
        <end position="150"/>
    </location>
</feature>
<comment type="caution">
    <text evidence="5">The sequence shown here is derived from an EMBL/GenBank/DDBJ whole genome shotgun (WGS) entry which is preliminary data.</text>
</comment>
<keyword evidence="6" id="KW-1185">Reference proteome</keyword>
<dbReference type="GO" id="GO:0009295">
    <property type="term" value="C:nucleoid"/>
    <property type="evidence" value="ECO:0007669"/>
    <property type="project" value="TreeGrafter"/>
</dbReference>